<dbReference type="SUPFAM" id="SSF50475">
    <property type="entry name" value="FMN-binding split barrel"/>
    <property type="match status" value="1"/>
</dbReference>
<gene>
    <name evidence="1" type="ORF">OEG82_02920</name>
</gene>
<evidence type="ECO:0000313" key="1">
    <source>
        <dbReference type="EMBL" id="MCY0092993.1"/>
    </source>
</evidence>
<dbReference type="InterPro" id="IPR007396">
    <property type="entry name" value="TR_PAI2-type"/>
</dbReference>
<name>A0ABT3YAU1_9HYPH</name>
<dbReference type="EMBL" id="JAOVZQ010000001">
    <property type="protein sequence ID" value="MCY0092993.1"/>
    <property type="molecule type" value="Genomic_DNA"/>
</dbReference>
<dbReference type="PANTHER" id="PTHR35802">
    <property type="entry name" value="PROTEASE SYNTHASE AND SPORULATION PROTEIN PAI 2"/>
    <property type="match status" value="1"/>
</dbReference>
<dbReference type="PIRSF" id="PIRSF010372">
    <property type="entry name" value="PaiB"/>
    <property type="match status" value="1"/>
</dbReference>
<keyword evidence="2" id="KW-1185">Reference proteome</keyword>
<dbReference type="Gene3D" id="2.30.110.10">
    <property type="entry name" value="Electron Transport, Fmn-binding Protein, Chain A"/>
    <property type="match status" value="1"/>
</dbReference>
<organism evidence="1 2">
    <name type="scientific">Hoeflea ulvae</name>
    <dbReference type="NCBI Taxonomy" id="2983764"/>
    <lineage>
        <taxon>Bacteria</taxon>
        <taxon>Pseudomonadati</taxon>
        <taxon>Pseudomonadota</taxon>
        <taxon>Alphaproteobacteria</taxon>
        <taxon>Hyphomicrobiales</taxon>
        <taxon>Rhizobiaceae</taxon>
        <taxon>Hoeflea</taxon>
    </lineage>
</organism>
<sequence length="211" mass="23212">MYLPPNFAETDETVLRALITAHPLGLLILTSPSGVLANPVPFLVSVTDGVTTLRAHLSKANEQWRHIGEGAEVLVVFQGFDSYVTPSWYVSKAEHGKVVPTWNYAMVQARGRASVHETADWLGRQVRDLTSRHEARRQTPWQVEDAPEKFVAAQLRGIVGIEIAPAQLTGKWKVSQNRSEADRRGVHAGLTADGDTEMADMVADYGGLTDR</sequence>
<reference evidence="1" key="1">
    <citation type="submission" date="2022-10" db="EMBL/GenBank/DDBJ databases">
        <title>Hoeflea sp. J2-29, isolated from marine algae.</title>
        <authorList>
            <person name="Kristyanto S."/>
            <person name="Kim J.M."/>
            <person name="Jeon C.O."/>
        </authorList>
    </citation>
    <scope>NUCLEOTIDE SEQUENCE</scope>
    <source>
        <strain evidence="1">J2-29</strain>
    </source>
</reference>
<dbReference type="PANTHER" id="PTHR35802:SF1">
    <property type="entry name" value="PROTEASE SYNTHASE AND SPORULATION PROTEIN PAI 2"/>
    <property type="match status" value="1"/>
</dbReference>
<dbReference type="RefSeq" id="WP_267610972.1">
    <property type="nucleotide sequence ID" value="NZ_JAOVZQ010000001.1"/>
</dbReference>
<protein>
    <submittedName>
        <fullName evidence="1">FMN-binding negative transcriptional regulator</fullName>
    </submittedName>
</protein>
<comment type="caution">
    <text evidence="1">The sequence shown here is derived from an EMBL/GenBank/DDBJ whole genome shotgun (WGS) entry which is preliminary data.</text>
</comment>
<dbReference type="Pfam" id="PF04299">
    <property type="entry name" value="FMN_bind_2"/>
    <property type="match status" value="1"/>
</dbReference>
<proteinExistence type="predicted"/>
<dbReference type="Proteomes" id="UP001081283">
    <property type="component" value="Unassembled WGS sequence"/>
</dbReference>
<evidence type="ECO:0000313" key="2">
    <source>
        <dbReference type="Proteomes" id="UP001081283"/>
    </source>
</evidence>
<dbReference type="InterPro" id="IPR012349">
    <property type="entry name" value="Split_barrel_FMN-bd"/>
</dbReference>
<accession>A0ABT3YAU1</accession>